<proteinExistence type="predicted"/>
<organism evidence="5 6">
    <name type="scientific">Gemella morbillorum</name>
    <dbReference type="NCBI Taxonomy" id="29391"/>
    <lineage>
        <taxon>Bacteria</taxon>
        <taxon>Bacillati</taxon>
        <taxon>Bacillota</taxon>
        <taxon>Bacilli</taxon>
        <taxon>Bacillales</taxon>
        <taxon>Gemellaceae</taxon>
        <taxon>Gemella</taxon>
    </lineage>
</organism>
<comment type="subcellular location">
    <subcellularLocation>
        <location evidence="1">Membrane</location>
        <topology evidence="1">Multi-pass membrane protein</topology>
    </subcellularLocation>
</comment>
<dbReference type="EMBL" id="CP046314">
    <property type="protein sequence ID" value="QGS09244.1"/>
    <property type="molecule type" value="Genomic_DNA"/>
</dbReference>
<evidence type="ECO:0000256" key="4">
    <source>
        <dbReference type="ARBA" id="ARBA00023136"/>
    </source>
</evidence>
<dbReference type="PANTHER" id="PTHR37306:SF1">
    <property type="entry name" value="COLICIN V PRODUCTION PROTEIN"/>
    <property type="match status" value="1"/>
</dbReference>
<dbReference type="Pfam" id="PF02674">
    <property type="entry name" value="Colicin_V"/>
    <property type="match status" value="1"/>
</dbReference>
<name>A0A2X4N7T1_9BACL</name>
<dbReference type="GeneID" id="93207765"/>
<dbReference type="InterPro" id="IPR003825">
    <property type="entry name" value="Colicin-V_CvpA"/>
</dbReference>
<evidence type="ECO:0000256" key="1">
    <source>
        <dbReference type="ARBA" id="ARBA00004141"/>
    </source>
</evidence>
<evidence type="ECO:0000313" key="5">
    <source>
        <dbReference type="EMBL" id="QGS09244.1"/>
    </source>
</evidence>
<reference evidence="5 6" key="1">
    <citation type="submission" date="2019-11" db="EMBL/GenBank/DDBJ databases">
        <title>FDA dAtabase for Regulatory Grade micrObial Sequences (FDA-ARGOS): Supporting development and validation of Infectious Disease Dx tests.</title>
        <authorList>
            <person name="Turner S."/>
            <person name="Byrd R."/>
            <person name="Tallon L."/>
            <person name="Sadzewicz L."/>
            <person name="Vavikolanu K."/>
            <person name="Mehta A."/>
            <person name="Aluvathingal J."/>
            <person name="Nadendla S."/>
            <person name="Myers T."/>
            <person name="Yan Y."/>
            <person name="Sichtig H."/>
        </authorList>
    </citation>
    <scope>NUCLEOTIDE SEQUENCE [LARGE SCALE GENOMIC DNA]</scope>
    <source>
        <strain evidence="5 6">FDAARGOS_741</strain>
    </source>
</reference>
<keyword evidence="4" id="KW-0472">Membrane</keyword>
<accession>A0A2X4N7T1</accession>
<dbReference type="RefSeq" id="WP_004634288.1">
    <property type="nucleotide sequence ID" value="NZ_CP046314.1"/>
</dbReference>
<evidence type="ECO:0000313" key="6">
    <source>
        <dbReference type="Proteomes" id="UP000425411"/>
    </source>
</evidence>
<dbReference type="GO" id="GO:0016020">
    <property type="term" value="C:membrane"/>
    <property type="evidence" value="ECO:0007669"/>
    <property type="project" value="UniProtKB-SubCell"/>
</dbReference>
<dbReference type="AlphaFoldDB" id="A0A2X4N7T1"/>
<dbReference type="Proteomes" id="UP000425411">
    <property type="component" value="Chromosome"/>
</dbReference>
<keyword evidence="2" id="KW-0812">Transmembrane</keyword>
<evidence type="ECO:0000256" key="3">
    <source>
        <dbReference type="ARBA" id="ARBA00022989"/>
    </source>
</evidence>
<keyword evidence="6" id="KW-1185">Reference proteome</keyword>
<dbReference type="PANTHER" id="PTHR37306">
    <property type="entry name" value="COLICIN V PRODUCTION PROTEIN"/>
    <property type="match status" value="1"/>
</dbReference>
<protein>
    <submittedName>
        <fullName evidence="5">CvpA family protein</fullName>
    </submittedName>
</protein>
<dbReference type="OrthoDB" id="1809613at2"/>
<dbReference type="GO" id="GO:0009403">
    <property type="term" value="P:toxin biosynthetic process"/>
    <property type="evidence" value="ECO:0007669"/>
    <property type="project" value="InterPro"/>
</dbReference>
<keyword evidence="3" id="KW-1133">Transmembrane helix</keyword>
<sequence length="177" mass="20140">MVDILIVLLLFAGVYLGYKRGLIMQLFYLGTIIIGYLVSMLFSSRLAYLFTGLIPIPDNVSEGLNGIYQNLNIPTAYYRVISFIVIFIVIRLIIQVLASIFGLIRKLPLIKTTDRFLGAILGFVEIYLIIFLILYVGTILPTSEWKTTIFTNSTLPEYILENTPILSKQLISLFFDR</sequence>
<evidence type="ECO:0000256" key="2">
    <source>
        <dbReference type="ARBA" id="ARBA00022692"/>
    </source>
</evidence>
<gene>
    <name evidence="5" type="ORF">FOC49_04830</name>
</gene>